<sequence length="326" mass="37989">MRYNASEKLEIIRLVEQSALSVRQVLETIGVPRSTFHRWYDLYRTGGLEALADRPSRPNRTWNRIADDIRAQIVELALEAPELSPREIAVRFTDERGYFVSEASVYRLLKAHDLITSPKFIVIKAAESFHTKTTAPNQLWQTDFTYLKVIGWGWFYLSTILDDFSRYIIAWKLCTTMAASDVTQTLELALQASGLDQVTVRHRPRLLSDNGPCYVAEDLAKWLGQHAMDHVRGAPNHPQTQGKIERWHQTLKNRVLLEHYYLPGDLEQQIEAFVENYNHRRYHESLNNLTPADVWFGRGQTILLERERIKRNTIQKRRLLHQQRAA</sequence>
<feature type="domain" description="Integrase catalytic" evidence="1">
    <location>
        <begin position="132"/>
        <end position="299"/>
    </location>
</feature>
<dbReference type="Gene3D" id="3.30.420.10">
    <property type="entry name" value="Ribonuclease H-like superfamily/Ribonuclease H"/>
    <property type="match status" value="1"/>
</dbReference>
<evidence type="ECO:0000259" key="1">
    <source>
        <dbReference type="PROSITE" id="PS50994"/>
    </source>
</evidence>
<dbReference type="SUPFAM" id="SSF53098">
    <property type="entry name" value="Ribonuclease H-like"/>
    <property type="match status" value="1"/>
</dbReference>
<dbReference type="AlphaFoldDB" id="A0A0D6MQ67"/>
<dbReference type="GO" id="GO:0003676">
    <property type="term" value="F:nucleic acid binding"/>
    <property type="evidence" value="ECO:0007669"/>
    <property type="project" value="InterPro"/>
</dbReference>
<dbReference type="NCBIfam" id="NF033516">
    <property type="entry name" value="transpos_IS3"/>
    <property type="match status" value="1"/>
</dbReference>
<organism evidence="2 3">
    <name type="scientific">Tanticharoenia sakaeratensis NBRC 103193</name>
    <dbReference type="NCBI Taxonomy" id="1231623"/>
    <lineage>
        <taxon>Bacteria</taxon>
        <taxon>Pseudomonadati</taxon>
        <taxon>Pseudomonadota</taxon>
        <taxon>Alphaproteobacteria</taxon>
        <taxon>Acetobacterales</taxon>
        <taxon>Acetobacteraceae</taxon>
        <taxon>Tanticharoenia</taxon>
    </lineage>
</organism>
<dbReference type="Pfam" id="PF00665">
    <property type="entry name" value="rve"/>
    <property type="match status" value="1"/>
</dbReference>
<name>A0A0D6MQ67_9PROT</name>
<dbReference type="PROSITE" id="PS50994">
    <property type="entry name" value="INTEGRASE"/>
    <property type="match status" value="1"/>
</dbReference>
<evidence type="ECO:0000313" key="2">
    <source>
        <dbReference type="EMBL" id="GAN55596.1"/>
    </source>
</evidence>
<dbReference type="InterPro" id="IPR036388">
    <property type="entry name" value="WH-like_DNA-bd_sf"/>
</dbReference>
<dbReference type="Gene3D" id="1.10.10.10">
    <property type="entry name" value="Winged helix-like DNA-binding domain superfamily/Winged helix DNA-binding domain"/>
    <property type="match status" value="1"/>
</dbReference>
<dbReference type="InterPro" id="IPR048020">
    <property type="entry name" value="Transpos_IS3"/>
</dbReference>
<dbReference type="Pfam" id="PF13565">
    <property type="entry name" value="HTH_32"/>
    <property type="match status" value="1"/>
</dbReference>
<evidence type="ECO:0000313" key="3">
    <source>
        <dbReference type="Proteomes" id="UP000032679"/>
    </source>
</evidence>
<keyword evidence="3" id="KW-1185">Reference proteome</keyword>
<dbReference type="InterPro" id="IPR050900">
    <property type="entry name" value="Transposase_IS3/IS150/IS904"/>
</dbReference>
<dbReference type="GO" id="GO:0015074">
    <property type="term" value="P:DNA integration"/>
    <property type="evidence" value="ECO:0007669"/>
    <property type="project" value="InterPro"/>
</dbReference>
<dbReference type="InterPro" id="IPR009057">
    <property type="entry name" value="Homeodomain-like_sf"/>
</dbReference>
<comment type="caution">
    <text evidence="2">The sequence shown here is derived from an EMBL/GenBank/DDBJ whole genome shotgun (WGS) entry which is preliminary data.</text>
</comment>
<dbReference type="InterPro" id="IPR036397">
    <property type="entry name" value="RNaseH_sf"/>
</dbReference>
<reference evidence="2 3" key="1">
    <citation type="submission" date="2012-10" db="EMBL/GenBank/DDBJ databases">
        <title>Genome sequencing of Tanticharoenia sakaeratensis NBRC 103193.</title>
        <authorList>
            <person name="Azuma Y."/>
            <person name="Hadano H."/>
            <person name="Hirakawa H."/>
            <person name="Matsushita K."/>
        </authorList>
    </citation>
    <scope>NUCLEOTIDE SEQUENCE [LARGE SCALE GENOMIC DNA]</scope>
    <source>
        <strain evidence="2 3">NBRC 103193</strain>
    </source>
</reference>
<gene>
    <name evidence="2" type="ORF">Tasa_050_002</name>
</gene>
<accession>A0A0D6MQ67</accession>
<dbReference type="InterPro" id="IPR012337">
    <property type="entry name" value="RNaseH-like_sf"/>
</dbReference>
<dbReference type="PANTHER" id="PTHR46889:SF4">
    <property type="entry name" value="TRANSPOSASE INSO FOR INSERTION SEQUENCE ELEMENT IS911B-RELATED"/>
    <property type="match status" value="1"/>
</dbReference>
<dbReference type="SUPFAM" id="SSF46689">
    <property type="entry name" value="Homeodomain-like"/>
    <property type="match status" value="1"/>
</dbReference>
<dbReference type="PANTHER" id="PTHR46889">
    <property type="entry name" value="TRANSPOSASE INSF FOR INSERTION SEQUENCE IS3B-RELATED"/>
    <property type="match status" value="1"/>
</dbReference>
<dbReference type="EMBL" id="BALE01000050">
    <property type="protein sequence ID" value="GAN55596.1"/>
    <property type="molecule type" value="Genomic_DNA"/>
</dbReference>
<protein>
    <submittedName>
        <fullName evidence="2">Transposase</fullName>
    </submittedName>
</protein>
<dbReference type="InterPro" id="IPR001584">
    <property type="entry name" value="Integrase_cat-core"/>
</dbReference>
<proteinExistence type="predicted"/>
<dbReference type="Proteomes" id="UP000032679">
    <property type="component" value="Unassembled WGS sequence"/>
</dbReference>